<dbReference type="FunFam" id="1.10.10.60:FF:000102">
    <property type="entry name" value="Aristaless related homeobox"/>
    <property type="match status" value="1"/>
</dbReference>
<keyword evidence="13" id="KW-1185">Reference proteome</keyword>
<dbReference type="GO" id="GO:0003677">
    <property type="term" value="F:DNA binding"/>
    <property type="evidence" value="ECO:0007669"/>
    <property type="project" value="UniProtKB-UniRule"/>
</dbReference>
<feature type="domain" description="OAR" evidence="11">
    <location>
        <begin position="362"/>
        <end position="375"/>
    </location>
</feature>
<evidence type="ECO:0008006" key="14">
    <source>
        <dbReference type="Google" id="ProtNLM"/>
    </source>
</evidence>
<keyword evidence="5 7" id="KW-0371">Homeobox</keyword>
<comment type="caution">
    <text evidence="12">The sequence shown here is derived from an EMBL/GenBank/DDBJ whole genome shotgun (WGS) entry which is preliminary data.</text>
</comment>
<reference evidence="12 13" key="1">
    <citation type="submission" date="2024-09" db="EMBL/GenBank/DDBJ databases">
        <title>A chromosome-level genome assembly of Gray's grenadier anchovy, Coilia grayii.</title>
        <authorList>
            <person name="Fu Z."/>
        </authorList>
    </citation>
    <scope>NUCLEOTIDE SEQUENCE [LARGE SCALE GENOMIC DNA]</scope>
    <source>
        <strain evidence="12">G4</strain>
        <tissue evidence="12">Muscle</tissue>
    </source>
</reference>
<evidence type="ECO:0000256" key="4">
    <source>
        <dbReference type="ARBA" id="ARBA00023125"/>
    </source>
</evidence>
<dbReference type="InterPro" id="IPR009057">
    <property type="entry name" value="Homeodomain-like_sf"/>
</dbReference>
<dbReference type="Pfam" id="PF03826">
    <property type="entry name" value="OAR"/>
    <property type="match status" value="1"/>
</dbReference>
<dbReference type="PANTHER" id="PTHR24329:SF337">
    <property type="entry name" value="ARISTALESS RELATED HOMEOBOX"/>
    <property type="match status" value="1"/>
</dbReference>
<dbReference type="CDD" id="cd00086">
    <property type="entry name" value="homeodomain"/>
    <property type="match status" value="1"/>
</dbReference>
<evidence type="ECO:0000256" key="5">
    <source>
        <dbReference type="ARBA" id="ARBA00023155"/>
    </source>
</evidence>
<dbReference type="Proteomes" id="UP001591681">
    <property type="component" value="Unassembled WGS sequence"/>
</dbReference>
<dbReference type="PROSITE" id="PS00027">
    <property type="entry name" value="HOMEOBOX_1"/>
    <property type="match status" value="1"/>
</dbReference>
<name>A0ABD1K569_9TELE</name>
<dbReference type="InterPro" id="IPR017970">
    <property type="entry name" value="Homeobox_CS"/>
</dbReference>
<dbReference type="InterPro" id="IPR001356">
    <property type="entry name" value="HD"/>
</dbReference>
<feature type="region of interest" description="Disordered" evidence="9">
    <location>
        <begin position="1"/>
        <end position="51"/>
    </location>
</feature>
<accession>A0ABD1K569</accession>
<evidence type="ECO:0000256" key="9">
    <source>
        <dbReference type="SAM" id="MobiDB-lite"/>
    </source>
</evidence>
<comment type="subcellular location">
    <subcellularLocation>
        <location evidence="1 7 8">Nucleus</location>
    </subcellularLocation>
</comment>
<keyword evidence="3" id="KW-0217">Developmental protein</keyword>
<feature type="domain" description="Homeobox" evidence="10">
    <location>
        <begin position="167"/>
        <end position="227"/>
    </location>
</feature>
<protein>
    <recommendedName>
        <fullName evidence="14">Aristaless-related homeobox protein</fullName>
    </recommendedName>
</protein>
<evidence type="ECO:0000256" key="2">
    <source>
        <dbReference type="ARBA" id="ARBA00006503"/>
    </source>
</evidence>
<evidence type="ECO:0000313" key="13">
    <source>
        <dbReference type="Proteomes" id="UP001591681"/>
    </source>
</evidence>
<dbReference type="Pfam" id="PF00046">
    <property type="entry name" value="Homeodomain"/>
    <property type="match status" value="1"/>
</dbReference>
<feature type="compositionally biased region" description="Polar residues" evidence="9">
    <location>
        <begin position="1"/>
        <end position="14"/>
    </location>
</feature>
<feature type="region of interest" description="Disordered" evidence="9">
    <location>
        <begin position="333"/>
        <end position="357"/>
    </location>
</feature>
<comment type="similarity">
    <text evidence="2">Belongs to the paired homeobox family. Bicoid subfamily.</text>
</comment>
<evidence type="ECO:0000256" key="3">
    <source>
        <dbReference type="ARBA" id="ARBA00022473"/>
    </source>
</evidence>
<evidence type="ECO:0000256" key="1">
    <source>
        <dbReference type="ARBA" id="ARBA00004123"/>
    </source>
</evidence>
<dbReference type="EMBL" id="JBHFQA010000008">
    <property type="protein sequence ID" value="KAL2094269.1"/>
    <property type="molecule type" value="Genomic_DNA"/>
</dbReference>
<dbReference type="AlphaFoldDB" id="A0ABD1K569"/>
<keyword evidence="6 7" id="KW-0539">Nucleus</keyword>
<feature type="region of interest" description="Disordered" evidence="9">
    <location>
        <begin position="97"/>
        <end position="133"/>
    </location>
</feature>
<gene>
    <name evidence="12" type="ORF">ACEWY4_008988</name>
</gene>
<feature type="DNA-binding region" description="Homeobox" evidence="7">
    <location>
        <begin position="169"/>
        <end position="228"/>
    </location>
</feature>
<dbReference type="PROSITE" id="PS50803">
    <property type="entry name" value="OAR"/>
    <property type="match status" value="1"/>
</dbReference>
<evidence type="ECO:0000256" key="6">
    <source>
        <dbReference type="ARBA" id="ARBA00023242"/>
    </source>
</evidence>
<evidence type="ECO:0000313" key="12">
    <source>
        <dbReference type="EMBL" id="KAL2094269.1"/>
    </source>
</evidence>
<dbReference type="SUPFAM" id="SSF46689">
    <property type="entry name" value="Homeodomain-like"/>
    <property type="match status" value="1"/>
</dbReference>
<keyword evidence="4 7" id="KW-0238">DNA-binding</keyword>
<sequence length="394" mass="43204">MSCTSEGDTSVNNAEKSKPPGSVSPHCIDSILARKSPTKFHNRKSIPTLSGTRVRCDDSTLLQEVYEQPLGSSSELPEDLRGMNEEQVQNKPCEWQRSFHPECNPENAPTTSERMPLGHGAKEGTHRDPKLSPVNECAPHNDGGLRGGEDFVCLSAGSDSEEGMQKRKQRRYRTTFTNYQLEELERAFQNTHYPDVFTREELAMGLDLTESRVQVWFQNRRAKWRKREKAGVQPLSLNSPFLGSTPSFHPTSHCLGRGPFATQLLPLLDTAWTDRTPSLPFFGQSLANAVSPLSLGSLADVAMGRHAVLVGPPFGRLFSMGLPRLPMNTAVTSPAPTHDSLYLSTSPTASSVSSSPAERRASSIATLRLKAKEHSAQLMHLTTPAPCTGGQEPC</sequence>
<dbReference type="GO" id="GO:0005634">
    <property type="term" value="C:nucleus"/>
    <property type="evidence" value="ECO:0007669"/>
    <property type="project" value="UniProtKB-SubCell"/>
</dbReference>
<dbReference type="PANTHER" id="PTHR24329">
    <property type="entry name" value="HOMEOBOX PROTEIN ARISTALESS"/>
    <property type="match status" value="1"/>
</dbReference>
<dbReference type="PROSITE" id="PS50071">
    <property type="entry name" value="HOMEOBOX_2"/>
    <property type="match status" value="1"/>
</dbReference>
<feature type="compositionally biased region" description="Low complexity" evidence="9">
    <location>
        <begin position="344"/>
        <end position="356"/>
    </location>
</feature>
<dbReference type="InterPro" id="IPR003654">
    <property type="entry name" value="OAR_dom"/>
</dbReference>
<proteinExistence type="inferred from homology"/>
<evidence type="ECO:0000256" key="8">
    <source>
        <dbReference type="RuleBase" id="RU000682"/>
    </source>
</evidence>
<evidence type="ECO:0000256" key="7">
    <source>
        <dbReference type="PROSITE-ProRule" id="PRU00108"/>
    </source>
</evidence>
<organism evidence="12 13">
    <name type="scientific">Coilia grayii</name>
    <name type="common">Gray's grenadier anchovy</name>
    <dbReference type="NCBI Taxonomy" id="363190"/>
    <lineage>
        <taxon>Eukaryota</taxon>
        <taxon>Metazoa</taxon>
        <taxon>Chordata</taxon>
        <taxon>Craniata</taxon>
        <taxon>Vertebrata</taxon>
        <taxon>Euteleostomi</taxon>
        <taxon>Actinopterygii</taxon>
        <taxon>Neopterygii</taxon>
        <taxon>Teleostei</taxon>
        <taxon>Clupei</taxon>
        <taxon>Clupeiformes</taxon>
        <taxon>Clupeoidei</taxon>
        <taxon>Engraulidae</taxon>
        <taxon>Coilinae</taxon>
        <taxon>Coilia</taxon>
    </lineage>
</organism>
<evidence type="ECO:0000259" key="10">
    <source>
        <dbReference type="PROSITE" id="PS50071"/>
    </source>
</evidence>
<dbReference type="InterPro" id="IPR050649">
    <property type="entry name" value="Paired_Homeobox_TFs"/>
</dbReference>
<dbReference type="Gene3D" id="1.10.10.60">
    <property type="entry name" value="Homeodomain-like"/>
    <property type="match status" value="1"/>
</dbReference>
<feature type="compositionally biased region" description="Basic and acidic residues" evidence="9">
    <location>
        <begin position="120"/>
        <end position="130"/>
    </location>
</feature>
<dbReference type="SMART" id="SM00389">
    <property type="entry name" value="HOX"/>
    <property type="match status" value="1"/>
</dbReference>
<evidence type="ECO:0000259" key="11">
    <source>
        <dbReference type="PROSITE" id="PS50803"/>
    </source>
</evidence>